<dbReference type="Proteomes" id="UP001320706">
    <property type="component" value="Unassembled WGS sequence"/>
</dbReference>
<accession>A0ACC3SH16</accession>
<proteinExistence type="predicted"/>
<dbReference type="EMBL" id="JAMKPW020000011">
    <property type="protein sequence ID" value="KAK8213543.1"/>
    <property type="molecule type" value="Genomic_DNA"/>
</dbReference>
<gene>
    <name evidence="1" type="ORF">M8818_002845</name>
</gene>
<evidence type="ECO:0000313" key="1">
    <source>
        <dbReference type="EMBL" id="KAK8213543.1"/>
    </source>
</evidence>
<name>A0ACC3SH16_9PEZI</name>
<sequence>MSGLQTHCAVMASPTSPYALQSEVLELRVSLEKLADDLRTQNRMITNSEARLDMFTVDELMNALCDRIDKGEEPSADAAAKLSNALFQVQQRHDREDGLVGDEEDIIDQIGAVEENQEAPPQNNDDTVEQLRQVLAEHDVCVVERTFAIYGLE</sequence>
<protein>
    <submittedName>
        <fullName evidence="1">Uncharacterized protein</fullName>
    </submittedName>
</protein>
<organism evidence="1 2">
    <name type="scientific">Zalaria obscura</name>
    <dbReference type="NCBI Taxonomy" id="2024903"/>
    <lineage>
        <taxon>Eukaryota</taxon>
        <taxon>Fungi</taxon>
        <taxon>Dikarya</taxon>
        <taxon>Ascomycota</taxon>
        <taxon>Pezizomycotina</taxon>
        <taxon>Dothideomycetes</taxon>
        <taxon>Dothideomycetidae</taxon>
        <taxon>Dothideales</taxon>
        <taxon>Zalariaceae</taxon>
        <taxon>Zalaria</taxon>
    </lineage>
</organism>
<evidence type="ECO:0000313" key="2">
    <source>
        <dbReference type="Proteomes" id="UP001320706"/>
    </source>
</evidence>
<reference evidence="1" key="1">
    <citation type="submission" date="2024-02" db="EMBL/GenBank/DDBJ databases">
        <title>Metagenome Assembled Genome of Zalaria obscura JY119.</title>
        <authorList>
            <person name="Vighnesh L."/>
            <person name="Jagadeeshwari U."/>
            <person name="Venkata Ramana C."/>
            <person name="Sasikala C."/>
        </authorList>
    </citation>
    <scope>NUCLEOTIDE SEQUENCE</scope>
    <source>
        <strain evidence="1">JY119</strain>
    </source>
</reference>
<keyword evidence="2" id="KW-1185">Reference proteome</keyword>
<comment type="caution">
    <text evidence="1">The sequence shown here is derived from an EMBL/GenBank/DDBJ whole genome shotgun (WGS) entry which is preliminary data.</text>
</comment>